<dbReference type="Pfam" id="PF00989">
    <property type="entry name" value="PAS"/>
    <property type="match status" value="2"/>
</dbReference>
<keyword evidence="3" id="KW-0418">Kinase</keyword>
<dbReference type="KEGG" id="pbh:AAW51_4273"/>
<protein>
    <submittedName>
        <fullName evidence="3">Sensory transduction histidine kinase</fullName>
    </submittedName>
</protein>
<dbReference type="Pfam" id="PF13188">
    <property type="entry name" value="PAS_8"/>
    <property type="match status" value="2"/>
</dbReference>
<keyword evidence="4" id="KW-1185">Reference proteome</keyword>
<evidence type="ECO:0000259" key="2">
    <source>
        <dbReference type="PROSITE" id="PS50113"/>
    </source>
</evidence>
<dbReference type="InterPro" id="IPR052155">
    <property type="entry name" value="Biofilm_reg_signaling"/>
</dbReference>
<evidence type="ECO:0000313" key="4">
    <source>
        <dbReference type="Proteomes" id="UP000035352"/>
    </source>
</evidence>
<evidence type="ECO:0000313" key="3">
    <source>
        <dbReference type="EMBL" id="AKJ30964.1"/>
    </source>
</evidence>
<dbReference type="PANTHER" id="PTHR44757:SF2">
    <property type="entry name" value="BIOFILM ARCHITECTURE MAINTENANCE PROTEIN MBAA"/>
    <property type="match status" value="1"/>
</dbReference>
<organism evidence="3 4">
    <name type="scientific">Caldimonas brevitalea</name>
    <dbReference type="NCBI Taxonomy" id="413882"/>
    <lineage>
        <taxon>Bacteria</taxon>
        <taxon>Pseudomonadati</taxon>
        <taxon>Pseudomonadota</taxon>
        <taxon>Betaproteobacteria</taxon>
        <taxon>Burkholderiales</taxon>
        <taxon>Sphaerotilaceae</taxon>
        <taxon>Caldimonas</taxon>
    </lineage>
</organism>
<dbReference type="InterPro" id="IPR000014">
    <property type="entry name" value="PAS"/>
</dbReference>
<dbReference type="NCBIfam" id="TIGR00229">
    <property type="entry name" value="sensory_box"/>
    <property type="match status" value="4"/>
</dbReference>
<dbReference type="RefSeq" id="WP_047196201.1">
    <property type="nucleotide sequence ID" value="NZ_CP011371.1"/>
</dbReference>
<feature type="domain" description="PAS" evidence="1">
    <location>
        <begin position="882"/>
        <end position="953"/>
    </location>
</feature>
<feature type="domain" description="PAC" evidence="2">
    <location>
        <begin position="707"/>
        <end position="758"/>
    </location>
</feature>
<dbReference type="EMBL" id="CP011371">
    <property type="protein sequence ID" value="AKJ30964.1"/>
    <property type="molecule type" value="Genomic_DNA"/>
</dbReference>
<dbReference type="InterPro" id="IPR036890">
    <property type="entry name" value="HATPase_C_sf"/>
</dbReference>
<dbReference type="PATRIC" id="fig|413882.6.peg.4468"/>
<feature type="domain" description="PAS" evidence="1">
    <location>
        <begin position="142"/>
        <end position="212"/>
    </location>
</feature>
<dbReference type="InterPro" id="IPR013767">
    <property type="entry name" value="PAS_fold"/>
</dbReference>
<dbReference type="SMART" id="SM00091">
    <property type="entry name" value="PAS"/>
    <property type="match status" value="7"/>
</dbReference>
<dbReference type="STRING" id="413882.AAW51_4273"/>
<gene>
    <name evidence="3" type="ORF">AAW51_4273</name>
</gene>
<dbReference type="SMART" id="SM00086">
    <property type="entry name" value="PAC"/>
    <property type="match status" value="3"/>
</dbReference>
<dbReference type="SUPFAM" id="SSF55874">
    <property type="entry name" value="ATPase domain of HSP90 chaperone/DNA topoisomerase II/histidine kinase"/>
    <property type="match status" value="1"/>
</dbReference>
<dbReference type="PROSITE" id="PS50112">
    <property type="entry name" value="PAS"/>
    <property type="match status" value="2"/>
</dbReference>
<evidence type="ECO:0000259" key="1">
    <source>
        <dbReference type="PROSITE" id="PS50112"/>
    </source>
</evidence>
<dbReference type="InterPro" id="IPR013656">
    <property type="entry name" value="PAS_4"/>
</dbReference>
<sequence>MSAQSGEHGTGTPEDAAADSAAAPVLVLDAGGRIVQANAAARAQLRVEEGGAVSSLVGVLGLSALQWVLAQLRQAARHPERPFWPVTGPRVTAVPQQPARLVFGGDGGGHWQLRLEALGAPRSRPVAAPGTPPPSDEGDDQALRELRRMFWHSPFPVVLQDAQYRIVDINQAFIDYSGYSRDELIGLDPMALFHADDRVYHQQLRQQLARDDAHSAELTERRFIDAAGQTRWYRAAHRRVRDADGRVLALAVLHDSTAEHQARERADRSVHELDQWFELTPVGMMLFDEDGQVVRSNPALRQLIGSVPASLAQADPSLQDLLGWYAGGPLAAQPPGGPPLHRHGSLVNGDEELALRAVVRCLEERQGQRRYMVVIEDRTAEDERDMAESQLGALAETAQAGLATFDAGTGRFQFGGRVPSGVGLMSSELKAISRDLVRPDTLPEFDRVQRAVRQGVRADARYAIGHPELGERWLQTRVEPRTLSSGRRSTSVVTLDVTEQHVAQQRGERLLRELTTILESTTTGIAYLRGGMVQRCNRQFERMLGLEPHAAHERPLATLLPRDAATQQALRDAMQVLADDGLYETELEMPAEAGARWCVLSVRRMDSGGPELEAIAVLTDVSRLKAQQAELAALARDRELMFSLSDVGIVFVRDRCVQRASAGFTLLTGYSAEEVIGLDERVLFSDDAEYGRWQAECEGALQRDGRWTGERRLRRKDGSLCWVQVHKRRVQDGAPGLGVIGSYVNIDARRTAEHALAHQVERTRAILDSVLVGIVTVGPGGIEWMNRSARRMFGGDLADFHGQPISLVASDDPDHPFRRSTDQIEEGESNTFECEVLARDGRHFWVVGNAVLTGSSAHGREITYALLDIDSRRQAEQRIAEAQASLTRLIDLAPLAITLRDARTLRILQANPIAAGLIGRPVEALIGTIPEEVYPPGRARAMREDMQTALAAQGVTQRDYTVVLDDAETVWDARYLPLAKPGEPPDQLLLVAANVTEQRAAHEARLEAVIAQRELLVKEVHHRIKNNLQGVAGLLQQIAARKPEMAEAIGEVAGQVQAIAHVYGLQVGAAGMLRLRRVVEAITGSVQKSFDRPITLSIEGVHVDEWALPEAESIPIALTLNELLTNAIKHSEAGTVVCRLRCDAEWVQIEVANPGQLPADFSLARFPGGVSGLGLIRALLPRRSARLTLENSDGGVLSRVHLTPPGVVRQDTV</sequence>
<keyword evidence="3" id="KW-0808">Transferase</keyword>
<dbReference type="InterPro" id="IPR035965">
    <property type="entry name" value="PAS-like_dom_sf"/>
</dbReference>
<feature type="domain" description="PAC" evidence="2">
    <location>
        <begin position="830"/>
        <end position="881"/>
    </location>
</feature>
<accession>A0A0G3BND7</accession>
<name>A0A0G3BND7_9BURK</name>
<dbReference type="Proteomes" id="UP000035352">
    <property type="component" value="Chromosome"/>
</dbReference>
<dbReference type="Pfam" id="PF13426">
    <property type="entry name" value="PAS_9"/>
    <property type="match status" value="1"/>
</dbReference>
<dbReference type="AlphaFoldDB" id="A0A0G3BND7"/>
<feature type="domain" description="PAC" evidence="2">
    <location>
        <begin position="217"/>
        <end position="268"/>
    </location>
</feature>
<dbReference type="InterPro" id="IPR001610">
    <property type="entry name" value="PAC"/>
</dbReference>
<dbReference type="Pfam" id="PF07568">
    <property type="entry name" value="HisKA_2"/>
    <property type="match status" value="1"/>
</dbReference>
<dbReference type="CDD" id="cd00130">
    <property type="entry name" value="PAS"/>
    <property type="match status" value="5"/>
</dbReference>
<dbReference type="PROSITE" id="PS50113">
    <property type="entry name" value="PAC"/>
    <property type="match status" value="3"/>
</dbReference>
<reference evidence="3 4" key="1">
    <citation type="submission" date="2015-05" db="EMBL/GenBank/DDBJ databases">
        <authorList>
            <person name="Tang B."/>
            <person name="Yu Y."/>
        </authorList>
    </citation>
    <scope>NUCLEOTIDE SEQUENCE [LARGE SCALE GENOMIC DNA]</scope>
    <source>
        <strain evidence="3 4">DSM 7029</strain>
    </source>
</reference>
<dbReference type="InterPro" id="IPR011495">
    <property type="entry name" value="Sig_transdc_His_kin_sub2_dim/P"/>
</dbReference>
<dbReference type="Pfam" id="PF08448">
    <property type="entry name" value="PAS_4"/>
    <property type="match status" value="1"/>
</dbReference>
<dbReference type="Gene3D" id="3.30.450.20">
    <property type="entry name" value="PAS domain"/>
    <property type="match status" value="6"/>
</dbReference>
<dbReference type="PANTHER" id="PTHR44757">
    <property type="entry name" value="DIGUANYLATE CYCLASE DGCP"/>
    <property type="match status" value="1"/>
</dbReference>
<dbReference type="SUPFAM" id="SSF55785">
    <property type="entry name" value="PYP-like sensor domain (PAS domain)"/>
    <property type="match status" value="6"/>
</dbReference>
<proteinExistence type="predicted"/>
<dbReference type="InterPro" id="IPR000700">
    <property type="entry name" value="PAS-assoc_C"/>
</dbReference>
<dbReference type="GO" id="GO:0016301">
    <property type="term" value="F:kinase activity"/>
    <property type="evidence" value="ECO:0007669"/>
    <property type="project" value="UniProtKB-KW"/>
</dbReference>
<dbReference type="Gene3D" id="3.30.565.10">
    <property type="entry name" value="Histidine kinase-like ATPase, C-terminal domain"/>
    <property type="match status" value="1"/>
</dbReference>
<dbReference type="OrthoDB" id="9770795at2"/>
<dbReference type="GO" id="GO:0006355">
    <property type="term" value="P:regulation of DNA-templated transcription"/>
    <property type="evidence" value="ECO:0007669"/>
    <property type="project" value="InterPro"/>
</dbReference>